<dbReference type="Gene3D" id="3.30.1330.60">
    <property type="entry name" value="OmpA-like domain"/>
    <property type="match status" value="1"/>
</dbReference>
<dbReference type="PANTHER" id="PTHR30329">
    <property type="entry name" value="STATOR ELEMENT OF FLAGELLAR MOTOR COMPLEX"/>
    <property type="match status" value="1"/>
</dbReference>
<evidence type="ECO:0000313" key="7">
    <source>
        <dbReference type="Proteomes" id="UP000306402"/>
    </source>
</evidence>
<dbReference type="PRINTS" id="PR01021">
    <property type="entry name" value="OMPADOMAIN"/>
</dbReference>
<keyword evidence="7" id="KW-1185">Reference proteome</keyword>
<accession>A0A5R9L1W2</accession>
<proteinExistence type="predicted"/>
<gene>
    <name evidence="6" type="ORF">FEN17_02725</name>
</gene>
<keyword evidence="3" id="KW-0998">Cell outer membrane</keyword>
<evidence type="ECO:0000256" key="3">
    <source>
        <dbReference type="ARBA" id="ARBA00023237"/>
    </source>
</evidence>
<dbReference type="RefSeq" id="WP_138363765.1">
    <property type="nucleotide sequence ID" value="NZ_VCEJ01000002.1"/>
</dbReference>
<evidence type="ECO:0000256" key="1">
    <source>
        <dbReference type="ARBA" id="ARBA00004442"/>
    </source>
</evidence>
<dbReference type="EMBL" id="VCEJ01000002">
    <property type="protein sequence ID" value="TLV02554.1"/>
    <property type="molecule type" value="Genomic_DNA"/>
</dbReference>
<evidence type="ECO:0000256" key="2">
    <source>
        <dbReference type="ARBA" id="ARBA00023136"/>
    </source>
</evidence>
<dbReference type="InterPro" id="IPR036737">
    <property type="entry name" value="OmpA-like_sf"/>
</dbReference>
<dbReference type="PANTHER" id="PTHR30329:SF21">
    <property type="entry name" value="LIPOPROTEIN YIAD-RELATED"/>
    <property type="match status" value="1"/>
</dbReference>
<keyword evidence="2 4" id="KW-0472">Membrane</keyword>
<feature type="domain" description="OmpA-like" evidence="5">
    <location>
        <begin position="215"/>
        <end position="332"/>
    </location>
</feature>
<reference evidence="6 7" key="1">
    <citation type="submission" date="2019-05" db="EMBL/GenBank/DDBJ databases">
        <authorList>
            <person name="Qu J.-H."/>
        </authorList>
    </citation>
    <scope>NUCLEOTIDE SEQUENCE [LARGE SCALE GENOMIC DNA]</scope>
    <source>
        <strain evidence="6 7">T17</strain>
    </source>
</reference>
<comment type="caution">
    <text evidence="6">The sequence shown here is derived from an EMBL/GenBank/DDBJ whole genome shotgun (WGS) entry which is preliminary data.</text>
</comment>
<dbReference type="InterPro" id="IPR006665">
    <property type="entry name" value="OmpA-like"/>
</dbReference>
<dbReference type="InterPro" id="IPR006664">
    <property type="entry name" value="OMP_bac"/>
</dbReference>
<evidence type="ECO:0000256" key="4">
    <source>
        <dbReference type="PROSITE-ProRule" id="PRU00473"/>
    </source>
</evidence>
<name>A0A5R9L1W2_9BACT</name>
<dbReference type="AlphaFoldDB" id="A0A5R9L1W2"/>
<comment type="subcellular location">
    <subcellularLocation>
        <location evidence="1">Cell outer membrane</location>
    </subcellularLocation>
</comment>
<dbReference type="InterPro" id="IPR050330">
    <property type="entry name" value="Bact_OuterMem_StrucFunc"/>
</dbReference>
<evidence type="ECO:0000313" key="6">
    <source>
        <dbReference type="EMBL" id="TLV02554.1"/>
    </source>
</evidence>
<evidence type="ECO:0000259" key="5">
    <source>
        <dbReference type="PROSITE" id="PS51123"/>
    </source>
</evidence>
<dbReference type="CDD" id="cd07185">
    <property type="entry name" value="OmpA_C-like"/>
    <property type="match status" value="1"/>
</dbReference>
<dbReference type="Proteomes" id="UP000306402">
    <property type="component" value="Unassembled WGS sequence"/>
</dbReference>
<dbReference type="GO" id="GO:0009279">
    <property type="term" value="C:cell outer membrane"/>
    <property type="evidence" value="ECO:0007669"/>
    <property type="project" value="UniProtKB-SubCell"/>
</dbReference>
<organism evidence="6 7">
    <name type="scientific">Dyadobacter luticola</name>
    <dbReference type="NCBI Taxonomy" id="1979387"/>
    <lineage>
        <taxon>Bacteria</taxon>
        <taxon>Pseudomonadati</taxon>
        <taxon>Bacteroidota</taxon>
        <taxon>Cytophagia</taxon>
        <taxon>Cytophagales</taxon>
        <taxon>Spirosomataceae</taxon>
        <taxon>Dyadobacter</taxon>
    </lineage>
</organism>
<sequence>MFTTLLLSILLFATPDITITGHCYNLADNSVVKSNVTAVFRSSKKKLTAARSGEFKFVIPDSTLSLTFEAEGFETRSVPVNFVQKPEQDATFEITVAMLGTGFDQSVKDDETLFPRNMLFLHYDVPDSIISHIVLDDESARKISETRPILNSYRRKNLKVNYISAGPYTLSKGIYLPNENYFTATSSEKVVLKEGFNFLPIHYTKSDINEAISSRTQLTMLRPRTLYFDQSSYQLRKDSRLTLDSICQELVRRHNLIAQVTGHTDNVGKRNLNMILSEYRSRVVQQYMKTNGVPPGQIRIDWKGPDAPVVANDSEENKIRNRRVELRFVNNNKASNQ</sequence>
<dbReference type="PROSITE" id="PS51123">
    <property type="entry name" value="OMPA_2"/>
    <property type="match status" value="1"/>
</dbReference>
<dbReference type="SUPFAM" id="SSF103088">
    <property type="entry name" value="OmpA-like"/>
    <property type="match status" value="1"/>
</dbReference>
<protein>
    <submittedName>
        <fullName evidence="6">OmpA family protein</fullName>
    </submittedName>
</protein>
<dbReference type="OrthoDB" id="977390at2"/>
<dbReference type="Pfam" id="PF00691">
    <property type="entry name" value="OmpA"/>
    <property type="match status" value="1"/>
</dbReference>